<dbReference type="OrthoDB" id="680204at2"/>
<dbReference type="RefSeq" id="WP_090873143.1">
    <property type="nucleotide sequence ID" value="NZ_FOHE01000040.1"/>
</dbReference>
<sequence>MCNCDDSVVVGNYKNQIEVDTPKHMKGMGSIGWYTFRETLCIDACLLGEIQDLWNKGIATTGCCCGHNQIQGYIGVIDEHIPRMKELGYKVQFNPMRPNDEDSFIPKRL</sequence>
<dbReference type="AlphaFoldDB" id="A0A1I0HLV5"/>
<reference evidence="1 2" key="1">
    <citation type="submission" date="2016-10" db="EMBL/GenBank/DDBJ databases">
        <authorList>
            <person name="de Groot N.N."/>
        </authorList>
    </citation>
    <scope>NUCLEOTIDE SEQUENCE [LARGE SCALE GENOMIC DNA]</scope>
    <source>
        <strain evidence="1 2">IBRC-M 10780</strain>
    </source>
</reference>
<protein>
    <submittedName>
        <fullName evidence="1">Uncharacterized protein</fullName>
    </submittedName>
</protein>
<dbReference type="STRING" id="930131.SAMN05216389_14010"/>
<organism evidence="1 2">
    <name type="scientific">Oceanobacillus limi</name>
    <dbReference type="NCBI Taxonomy" id="930131"/>
    <lineage>
        <taxon>Bacteria</taxon>
        <taxon>Bacillati</taxon>
        <taxon>Bacillota</taxon>
        <taxon>Bacilli</taxon>
        <taxon>Bacillales</taxon>
        <taxon>Bacillaceae</taxon>
        <taxon>Oceanobacillus</taxon>
    </lineage>
</organism>
<accession>A0A1I0HLV5</accession>
<dbReference type="EMBL" id="FOHE01000040">
    <property type="protein sequence ID" value="SET85022.1"/>
    <property type="molecule type" value="Genomic_DNA"/>
</dbReference>
<gene>
    <name evidence="1" type="ORF">SAMN05216389_14010</name>
</gene>
<keyword evidence="2" id="KW-1185">Reference proteome</keyword>
<name>A0A1I0HLV5_9BACI</name>
<evidence type="ECO:0000313" key="2">
    <source>
        <dbReference type="Proteomes" id="UP000198618"/>
    </source>
</evidence>
<evidence type="ECO:0000313" key="1">
    <source>
        <dbReference type="EMBL" id="SET85022.1"/>
    </source>
</evidence>
<dbReference type="Proteomes" id="UP000198618">
    <property type="component" value="Unassembled WGS sequence"/>
</dbReference>
<proteinExistence type="predicted"/>